<feature type="transmembrane region" description="Helical" evidence="1">
    <location>
        <begin position="95"/>
        <end position="115"/>
    </location>
</feature>
<feature type="transmembrane region" description="Helical" evidence="1">
    <location>
        <begin position="70"/>
        <end position="89"/>
    </location>
</feature>
<keyword evidence="1" id="KW-0812">Transmembrane</keyword>
<evidence type="ECO:0000256" key="1">
    <source>
        <dbReference type="SAM" id="Phobius"/>
    </source>
</evidence>
<organism evidence="2 3">
    <name type="scientific">Streptococcus panodentis</name>
    <dbReference type="NCBI Taxonomy" id="1581472"/>
    <lineage>
        <taxon>Bacteria</taxon>
        <taxon>Bacillati</taxon>
        <taxon>Bacillota</taxon>
        <taxon>Bacilli</taxon>
        <taxon>Lactobacillales</taxon>
        <taxon>Streptococcaceae</taxon>
        <taxon>Streptococcus</taxon>
    </lineage>
</organism>
<comment type="caution">
    <text evidence="2">The sequence shown here is derived from an EMBL/GenBank/DDBJ whole genome shotgun (WGS) entry which is preliminary data.</text>
</comment>
<keyword evidence="1" id="KW-0472">Membrane</keyword>
<keyword evidence="1" id="KW-1133">Transmembrane helix</keyword>
<accession>A0ABS5AWA2</accession>
<feature type="transmembrane region" description="Helical" evidence="1">
    <location>
        <begin position="7"/>
        <end position="28"/>
    </location>
</feature>
<dbReference type="Pfam" id="PF11457">
    <property type="entry name" value="DUF3021"/>
    <property type="match status" value="1"/>
</dbReference>
<proteinExistence type="predicted"/>
<keyword evidence="3" id="KW-1185">Reference proteome</keyword>
<dbReference type="Proteomes" id="UP001519349">
    <property type="component" value="Unassembled WGS sequence"/>
</dbReference>
<evidence type="ECO:0000313" key="2">
    <source>
        <dbReference type="EMBL" id="MBP2620864.1"/>
    </source>
</evidence>
<feature type="transmembrane region" description="Helical" evidence="1">
    <location>
        <begin position="40"/>
        <end position="58"/>
    </location>
</feature>
<reference evidence="2 3" key="1">
    <citation type="submission" date="2018-05" db="EMBL/GenBank/DDBJ databases">
        <title>Draft genome sequence of Streptococcus panodentis CCUG 70867T.</title>
        <authorList>
            <person name="Salva-Serra F."/>
            <person name="Mendez V."/>
            <person name="Jaen-Luchoro D."/>
            <person name="Gonzales-Siles L."/>
            <person name="Karlsson R."/>
            <person name="Engstrom-Jakobsson H."/>
            <person name="Busquets A."/>
            <person name="Gomila M."/>
            <person name="Pineiro-Iglesias B."/>
            <person name="Bennasar-Figueras A."/>
            <person name="Seeger M."/>
            <person name="Moore E."/>
        </authorList>
    </citation>
    <scope>NUCLEOTIDE SEQUENCE [LARGE SCALE GENOMIC DNA]</scope>
    <source>
        <strain evidence="2 3">CCUG 70867</strain>
    </source>
</reference>
<evidence type="ECO:0000313" key="3">
    <source>
        <dbReference type="Proteomes" id="UP001519349"/>
    </source>
</evidence>
<dbReference type="InterPro" id="IPR021560">
    <property type="entry name" value="DUF3021"/>
</dbReference>
<protein>
    <submittedName>
        <fullName evidence="2">DUF3021 domain-containing protein</fullName>
    </submittedName>
</protein>
<dbReference type="RefSeq" id="WP_128835790.1">
    <property type="nucleotide sequence ID" value="NZ_QFAY01000010.1"/>
</dbReference>
<dbReference type="EMBL" id="QFAY01000010">
    <property type="protein sequence ID" value="MBP2620864.1"/>
    <property type="molecule type" value="Genomic_DNA"/>
</dbReference>
<sequence length="139" mass="15396">MNYLKKMISAIQSGLRTGSLVYLLALLLSIQKSPLSHGNIISVLVMSGLAGLLTLIFEASDRVPFPILRFLHFIGTAGLAAGMMVYNGWGDLVFSWSFGLSFVLIYLFVWLLVYVDSALKTRKINDALAKRRKNKANTL</sequence>
<gene>
    <name evidence="2" type="ORF">DHL47_05840</name>
</gene>
<name>A0ABS5AWA2_9STRE</name>